<dbReference type="SUPFAM" id="SSF54593">
    <property type="entry name" value="Glyoxalase/Bleomycin resistance protein/Dihydroxybiphenyl dioxygenase"/>
    <property type="match status" value="1"/>
</dbReference>
<dbReference type="InterPro" id="IPR026275">
    <property type="entry name" value="Glyoxalase/dOase/EhpR"/>
</dbReference>
<dbReference type="InterPro" id="IPR029068">
    <property type="entry name" value="Glyas_Bleomycin-R_OHBP_Dase"/>
</dbReference>
<dbReference type="STRING" id="419475.A8A54_01325"/>
<reference evidence="3 4" key="1">
    <citation type="submission" date="2017-07" db="EMBL/GenBank/DDBJ databases">
        <title>Phylogenetic study on the rhizospheric bacterium Ochrobactrum sp. A44.</title>
        <authorList>
            <person name="Krzyzanowska D.M."/>
            <person name="Ossowicki A."/>
            <person name="Rajewska M."/>
            <person name="Maciag T."/>
            <person name="Kaczynski Z."/>
            <person name="Czerwicka M."/>
            <person name="Jafra S."/>
        </authorList>
    </citation>
    <scope>NUCLEOTIDE SEQUENCE [LARGE SCALE GENOMIC DNA]</scope>
    <source>
        <strain evidence="3 4">CCUG 30717</strain>
    </source>
</reference>
<dbReference type="Gene3D" id="3.30.720.110">
    <property type="match status" value="1"/>
</dbReference>
<evidence type="ECO:0000313" key="2">
    <source>
        <dbReference type="EMBL" id="NNV21056.1"/>
    </source>
</evidence>
<evidence type="ECO:0000259" key="1">
    <source>
        <dbReference type="PROSITE" id="PS51819"/>
    </source>
</evidence>
<dbReference type="Proteomes" id="UP000216188">
    <property type="component" value="Unassembled WGS sequence"/>
</dbReference>
<dbReference type="EMBL" id="NNRM01000017">
    <property type="protein sequence ID" value="OYR27560.1"/>
    <property type="molecule type" value="Genomic_DNA"/>
</dbReference>
<keyword evidence="4" id="KW-1185">Reference proteome</keyword>
<dbReference type="InterPro" id="IPR004360">
    <property type="entry name" value="Glyas_Fos-R_dOase_dom"/>
</dbReference>
<dbReference type="AlphaFoldDB" id="A0A256GKU0"/>
<proteinExistence type="predicted"/>
<reference evidence="2 5" key="2">
    <citation type="submission" date="2018-11" db="EMBL/GenBank/DDBJ databases">
        <title>Genome sequencing and analysis.</title>
        <authorList>
            <person name="Huang Y.-T."/>
        </authorList>
    </citation>
    <scope>NUCLEOTIDE SEQUENCE [LARGE SCALE GENOMIC DNA]</scope>
    <source>
        <strain evidence="2 5">SHIN</strain>
    </source>
</reference>
<gene>
    <name evidence="3" type="ORF">CEV34_1916</name>
    <name evidence="2" type="ORF">EHE22_11525</name>
</gene>
<dbReference type="PROSITE" id="PS51819">
    <property type="entry name" value="VOC"/>
    <property type="match status" value="1"/>
</dbReference>
<organism evidence="3 4">
    <name type="scientific">Brucella pseudogrignonensis</name>
    <dbReference type="NCBI Taxonomy" id="419475"/>
    <lineage>
        <taxon>Bacteria</taxon>
        <taxon>Pseudomonadati</taxon>
        <taxon>Pseudomonadota</taxon>
        <taxon>Alphaproteobacteria</taxon>
        <taxon>Hyphomicrobiales</taxon>
        <taxon>Brucellaceae</taxon>
        <taxon>Brucella/Ochrobactrum group</taxon>
        <taxon>Brucella</taxon>
    </lineage>
</organism>
<sequence>MIDKNSILLFVTDTDASIRFYTKLLGQEPVAASPTFGMFILPSGLGLGLWKKTGVEPAPTAAGGAADLGFRVNEPGMVDSMYVDWKAKGASILMLPTDLDFGRSFVAADPDGHRLRVYTVDDE</sequence>
<dbReference type="InterPro" id="IPR037523">
    <property type="entry name" value="VOC_core"/>
</dbReference>
<evidence type="ECO:0000313" key="5">
    <source>
        <dbReference type="Proteomes" id="UP000526233"/>
    </source>
</evidence>
<accession>A0A256GKU0</accession>
<evidence type="ECO:0000313" key="4">
    <source>
        <dbReference type="Proteomes" id="UP000216188"/>
    </source>
</evidence>
<feature type="domain" description="VOC" evidence="1">
    <location>
        <begin position="3"/>
        <end position="120"/>
    </location>
</feature>
<evidence type="ECO:0000313" key="3">
    <source>
        <dbReference type="EMBL" id="OYR27560.1"/>
    </source>
</evidence>
<name>A0A256GKU0_9HYPH</name>
<dbReference type="PIRSF" id="PIRSF039020">
    <property type="entry name" value="EhpR"/>
    <property type="match status" value="1"/>
</dbReference>
<dbReference type="GeneID" id="93109505"/>
<comment type="caution">
    <text evidence="3">The sequence shown here is derived from an EMBL/GenBank/DDBJ whole genome shotgun (WGS) entry which is preliminary data.</text>
</comment>
<dbReference type="EMBL" id="PKQI01000002">
    <property type="protein sequence ID" value="NNV21056.1"/>
    <property type="molecule type" value="Genomic_DNA"/>
</dbReference>
<dbReference type="Proteomes" id="UP000526233">
    <property type="component" value="Unassembled WGS sequence"/>
</dbReference>
<protein>
    <submittedName>
        <fullName evidence="2">Drug:proton antiporter</fullName>
    </submittedName>
</protein>
<dbReference type="RefSeq" id="WP_007873523.1">
    <property type="nucleotide sequence ID" value="NZ_CAXURC020000001.1"/>
</dbReference>
<dbReference type="Gene3D" id="3.30.720.120">
    <property type="match status" value="1"/>
</dbReference>
<dbReference type="Pfam" id="PF00903">
    <property type="entry name" value="Glyoxalase"/>
    <property type="match status" value="1"/>
</dbReference>